<feature type="domain" description="PEGA" evidence="3">
    <location>
        <begin position="26"/>
        <end position="76"/>
    </location>
</feature>
<feature type="region of interest" description="Disordered" evidence="1">
    <location>
        <begin position="124"/>
        <end position="156"/>
    </location>
</feature>
<accession>A0A9W6JDE1</accession>
<sequence length="156" mass="15680">MRIILVAALVLPLGACASITRGATNQLTVTTTPPGASVRTSLNHACQSPCTFSVGRKDEFIVTATLPGYREASVPVKTRLAGSGAAGFAGNVLLGGVVGMGVDAATGATLEHYPNPVAITLEPAAPSAAPAPSKPGRRTSPAQKPVAFKSEAFPSS</sequence>
<evidence type="ECO:0000313" key="5">
    <source>
        <dbReference type="Proteomes" id="UP001143364"/>
    </source>
</evidence>
<dbReference type="InterPro" id="IPR013229">
    <property type="entry name" value="PEGA"/>
</dbReference>
<evidence type="ECO:0000313" key="4">
    <source>
        <dbReference type="EMBL" id="GLK75212.1"/>
    </source>
</evidence>
<evidence type="ECO:0000256" key="2">
    <source>
        <dbReference type="SAM" id="SignalP"/>
    </source>
</evidence>
<dbReference type="EMBL" id="BSFK01000005">
    <property type="protein sequence ID" value="GLK75212.1"/>
    <property type="molecule type" value="Genomic_DNA"/>
</dbReference>
<evidence type="ECO:0000259" key="3">
    <source>
        <dbReference type="Pfam" id="PF08308"/>
    </source>
</evidence>
<dbReference type="RefSeq" id="WP_271203174.1">
    <property type="nucleotide sequence ID" value="NZ_BSFK01000005.1"/>
</dbReference>
<keyword evidence="2" id="KW-0732">Signal</keyword>
<feature type="chain" id="PRO_5040849599" description="PEGA domain-containing protein" evidence="2">
    <location>
        <begin position="18"/>
        <end position="156"/>
    </location>
</feature>
<reference evidence="4" key="1">
    <citation type="journal article" date="2014" name="Int. J. Syst. Evol. Microbiol.">
        <title>Complete genome sequence of Corynebacterium casei LMG S-19264T (=DSM 44701T), isolated from a smear-ripened cheese.</title>
        <authorList>
            <consortium name="US DOE Joint Genome Institute (JGI-PGF)"/>
            <person name="Walter F."/>
            <person name="Albersmeier A."/>
            <person name="Kalinowski J."/>
            <person name="Ruckert C."/>
        </authorList>
    </citation>
    <scope>NUCLEOTIDE SEQUENCE</scope>
    <source>
        <strain evidence="4">VKM B-2555</strain>
    </source>
</reference>
<feature type="signal peptide" evidence="2">
    <location>
        <begin position="1"/>
        <end position="17"/>
    </location>
</feature>
<protein>
    <recommendedName>
        <fullName evidence="3">PEGA domain-containing protein</fullName>
    </recommendedName>
</protein>
<comment type="caution">
    <text evidence="4">The sequence shown here is derived from an EMBL/GenBank/DDBJ whole genome shotgun (WGS) entry which is preliminary data.</text>
</comment>
<proteinExistence type="predicted"/>
<keyword evidence="5" id="KW-1185">Reference proteome</keyword>
<gene>
    <name evidence="4" type="ORF">GCM10008171_04660</name>
</gene>
<dbReference type="AlphaFoldDB" id="A0A9W6JDE1"/>
<organism evidence="4 5">
    <name type="scientific">Methylopila jiangsuensis</name>
    <dbReference type="NCBI Taxonomy" id="586230"/>
    <lineage>
        <taxon>Bacteria</taxon>
        <taxon>Pseudomonadati</taxon>
        <taxon>Pseudomonadota</taxon>
        <taxon>Alphaproteobacteria</taxon>
        <taxon>Hyphomicrobiales</taxon>
        <taxon>Methylopilaceae</taxon>
        <taxon>Methylopila</taxon>
    </lineage>
</organism>
<dbReference type="Pfam" id="PF08308">
    <property type="entry name" value="PEGA"/>
    <property type="match status" value="1"/>
</dbReference>
<reference evidence="4" key="2">
    <citation type="submission" date="2023-01" db="EMBL/GenBank/DDBJ databases">
        <authorList>
            <person name="Sun Q."/>
            <person name="Evtushenko L."/>
        </authorList>
    </citation>
    <scope>NUCLEOTIDE SEQUENCE</scope>
    <source>
        <strain evidence="4">VKM B-2555</strain>
    </source>
</reference>
<name>A0A9W6JDE1_9HYPH</name>
<dbReference type="Proteomes" id="UP001143364">
    <property type="component" value="Unassembled WGS sequence"/>
</dbReference>
<evidence type="ECO:0000256" key="1">
    <source>
        <dbReference type="SAM" id="MobiDB-lite"/>
    </source>
</evidence>